<dbReference type="GO" id="GO:0043565">
    <property type="term" value="F:sequence-specific DNA binding"/>
    <property type="evidence" value="ECO:0007669"/>
    <property type="project" value="InterPro"/>
</dbReference>
<dbReference type="GO" id="GO:0003700">
    <property type="term" value="F:DNA-binding transcription factor activity"/>
    <property type="evidence" value="ECO:0007669"/>
    <property type="project" value="InterPro"/>
</dbReference>
<dbReference type="PANTHER" id="PTHR43280:SF32">
    <property type="entry name" value="TRANSCRIPTIONAL REGULATORY PROTEIN"/>
    <property type="match status" value="1"/>
</dbReference>
<name>A0A502GPU2_9BACT</name>
<dbReference type="SMART" id="SM00342">
    <property type="entry name" value="HTH_ARAC"/>
    <property type="match status" value="1"/>
</dbReference>
<sequence length="344" mass="37967">MTKVAGAPCGALKQLNPLPGQIIPCGRIPSVYGKKSPIFSRPAMPQEIARYNGIYGDHQAGVRYDYLQSQLIAPRQRLTDWGLKPHLHGNLFQLFFLEAGRAAFEAPARAALITPCVVVIPAGTVHGFTFSPQVKGRTLTLSEGLLDTILQATPDVLVELNAVHVLAEFSAEVPFADLLALAQQIHAETHADLPGKQLALNGLFKLLFVKLFRLLHHNRRKAASPNRALHYFREFQKAIARAAPFEKKIADFAQELKITPVHLNRICQAVKGRTALQIVQAHTLRRAHNYLVYTALPVSEIAYELQFVDPGYFTRFFRKQTGLSPGAYRARAYQAAGAPAAAQP</sequence>
<dbReference type="PRINTS" id="PR00032">
    <property type="entry name" value="HTHARAC"/>
</dbReference>
<keyword evidence="3" id="KW-0804">Transcription</keyword>
<dbReference type="SUPFAM" id="SSF46689">
    <property type="entry name" value="Homeodomain-like"/>
    <property type="match status" value="1"/>
</dbReference>
<dbReference type="InterPro" id="IPR018060">
    <property type="entry name" value="HTH_AraC"/>
</dbReference>
<evidence type="ECO:0000256" key="2">
    <source>
        <dbReference type="ARBA" id="ARBA00023125"/>
    </source>
</evidence>
<dbReference type="AlphaFoldDB" id="A0A502GPU2"/>
<dbReference type="Gene3D" id="1.10.10.60">
    <property type="entry name" value="Homeodomain-like"/>
    <property type="match status" value="1"/>
</dbReference>
<dbReference type="InterPro" id="IPR020449">
    <property type="entry name" value="Tscrpt_reg_AraC-type_HTH"/>
</dbReference>
<dbReference type="Pfam" id="PF12833">
    <property type="entry name" value="HTH_18"/>
    <property type="match status" value="1"/>
</dbReference>
<comment type="caution">
    <text evidence="5">The sequence shown here is derived from an EMBL/GenBank/DDBJ whole genome shotgun (WGS) entry which is preliminary data.</text>
</comment>
<accession>A0A502GPU2</accession>
<feature type="domain" description="HTH araC/xylS-type" evidence="4">
    <location>
        <begin position="226"/>
        <end position="331"/>
    </location>
</feature>
<keyword evidence="1" id="KW-0805">Transcription regulation</keyword>
<protein>
    <submittedName>
        <fullName evidence="5">Helix-turn-helix domain-containing protein</fullName>
    </submittedName>
</protein>
<evidence type="ECO:0000259" key="4">
    <source>
        <dbReference type="PROSITE" id="PS01124"/>
    </source>
</evidence>
<evidence type="ECO:0000313" key="5">
    <source>
        <dbReference type="EMBL" id="TPG63775.1"/>
    </source>
</evidence>
<dbReference type="InterPro" id="IPR009057">
    <property type="entry name" value="Homeodomain-like_sf"/>
</dbReference>
<evidence type="ECO:0000256" key="3">
    <source>
        <dbReference type="ARBA" id="ARBA00023163"/>
    </source>
</evidence>
<reference evidence="5 6" key="1">
    <citation type="journal article" date="2019" name="Environ. Microbiol.">
        <title>Species interactions and distinct microbial communities in high Arctic permafrost affected cryosols are associated with the CH4 and CO2 gas fluxes.</title>
        <authorList>
            <person name="Altshuler I."/>
            <person name="Hamel J."/>
            <person name="Turney S."/>
            <person name="Magnuson E."/>
            <person name="Levesque R."/>
            <person name="Greer C."/>
            <person name="Whyte L.G."/>
        </authorList>
    </citation>
    <scope>NUCLEOTIDE SEQUENCE [LARGE SCALE GENOMIC DNA]</scope>
    <source>
        <strain evidence="5 6">S9.2P</strain>
    </source>
</reference>
<dbReference type="PANTHER" id="PTHR43280">
    <property type="entry name" value="ARAC-FAMILY TRANSCRIPTIONAL REGULATOR"/>
    <property type="match status" value="1"/>
</dbReference>
<dbReference type="PROSITE" id="PS01124">
    <property type="entry name" value="HTH_ARAC_FAMILY_2"/>
    <property type="match status" value="1"/>
</dbReference>
<proteinExistence type="predicted"/>
<dbReference type="Proteomes" id="UP000317646">
    <property type="component" value="Unassembled WGS sequence"/>
</dbReference>
<keyword evidence="6" id="KW-1185">Reference proteome</keyword>
<gene>
    <name evidence="5" type="ORF">EAH73_17175</name>
</gene>
<evidence type="ECO:0000256" key="1">
    <source>
        <dbReference type="ARBA" id="ARBA00023015"/>
    </source>
</evidence>
<organism evidence="5 6">
    <name type="scientific">Hymenobacter nivis</name>
    <dbReference type="NCBI Taxonomy" id="1850093"/>
    <lineage>
        <taxon>Bacteria</taxon>
        <taxon>Pseudomonadati</taxon>
        <taxon>Bacteroidota</taxon>
        <taxon>Cytophagia</taxon>
        <taxon>Cytophagales</taxon>
        <taxon>Hymenobacteraceae</taxon>
        <taxon>Hymenobacter</taxon>
    </lineage>
</organism>
<evidence type="ECO:0000313" key="6">
    <source>
        <dbReference type="Proteomes" id="UP000317646"/>
    </source>
</evidence>
<keyword evidence="2" id="KW-0238">DNA-binding</keyword>
<dbReference type="EMBL" id="RCYZ01000007">
    <property type="protein sequence ID" value="TPG63775.1"/>
    <property type="molecule type" value="Genomic_DNA"/>
</dbReference>